<dbReference type="AlphaFoldDB" id="A0A0E9WX70"/>
<dbReference type="EMBL" id="GBXM01014519">
    <property type="protein sequence ID" value="JAH94058.1"/>
    <property type="molecule type" value="Transcribed_RNA"/>
</dbReference>
<organism evidence="2">
    <name type="scientific">Anguilla anguilla</name>
    <name type="common">European freshwater eel</name>
    <name type="synonym">Muraena anguilla</name>
    <dbReference type="NCBI Taxonomy" id="7936"/>
    <lineage>
        <taxon>Eukaryota</taxon>
        <taxon>Metazoa</taxon>
        <taxon>Chordata</taxon>
        <taxon>Craniata</taxon>
        <taxon>Vertebrata</taxon>
        <taxon>Euteleostomi</taxon>
        <taxon>Actinopterygii</taxon>
        <taxon>Neopterygii</taxon>
        <taxon>Teleostei</taxon>
        <taxon>Anguilliformes</taxon>
        <taxon>Anguillidae</taxon>
        <taxon>Anguilla</taxon>
    </lineage>
</organism>
<keyword evidence="1" id="KW-0472">Membrane</keyword>
<feature type="transmembrane region" description="Helical" evidence="1">
    <location>
        <begin position="6"/>
        <end position="26"/>
    </location>
</feature>
<keyword evidence="1" id="KW-0812">Transmembrane</keyword>
<name>A0A0E9WX70_ANGAN</name>
<accession>A0A0E9WX70</accession>
<evidence type="ECO:0000313" key="2">
    <source>
        <dbReference type="EMBL" id="JAH94058.1"/>
    </source>
</evidence>
<protein>
    <submittedName>
        <fullName evidence="2">Uncharacterized protein</fullName>
    </submittedName>
</protein>
<keyword evidence="1" id="KW-1133">Transmembrane helix</keyword>
<sequence>MLTVSEMIMLVFFLFTLIFLLNWSLWLCEDRGRKMNGVQDSYRRIKMRKQFSPLYRT</sequence>
<evidence type="ECO:0000256" key="1">
    <source>
        <dbReference type="SAM" id="Phobius"/>
    </source>
</evidence>
<reference evidence="2" key="2">
    <citation type="journal article" date="2015" name="Fish Shellfish Immunol.">
        <title>Early steps in the European eel (Anguilla anguilla)-Vibrio vulnificus interaction in the gills: Role of the RtxA13 toxin.</title>
        <authorList>
            <person name="Callol A."/>
            <person name="Pajuelo D."/>
            <person name="Ebbesson L."/>
            <person name="Teles M."/>
            <person name="MacKenzie S."/>
            <person name="Amaro C."/>
        </authorList>
    </citation>
    <scope>NUCLEOTIDE SEQUENCE</scope>
</reference>
<proteinExistence type="predicted"/>
<reference evidence="2" key="1">
    <citation type="submission" date="2014-11" db="EMBL/GenBank/DDBJ databases">
        <authorList>
            <person name="Amaro Gonzalez C."/>
        </authorList>
    </citation>
    <scope>NUCLEOTIDE SEQUENCE</scope>
</reference>